<dbReference type="AlphaFoldDB" id="A0AAN6N5K3"/>
<organism evidence="2 3">
    <name type="scientific">Diplogelasinospora grovesii</name>
    <dbReference type="NCBI Taxonomy" id="303347"/>
    <lineage>
        <taxon>Eukaryota</taxon>
        <taxon>Fungi</taxon>
        <taxon>Dikarya</taxon>
        <taxon>Ascomycota</taxon>
        <taxon>Pezizomycotina</taxon>
        <taxon>Sordariomycetes</taxon>
        <taxon>Sordariomycetidae</taxon>
        <taxon>Sordariales</taxon>
        <taxon>Diplogelasinosporaceae</taxon>
        <taxon>Diplogelasinospora</taxon>
    </lineage>
</organism>
<name>A0AAN6N5K3_9PEZI</name>
<evidence type="ECO:0000313" key="3">
    <source>
        <dbReference type="Proteomes" id="UP001303473"/>
    </source>
</evidence>
<protein>
    <recommendedName>
        <fullName evidence="4">F-box domain-containing protein</fullName>
    </recommendedName>
</protein>
<dbReference type="Proteomes" id="UP001303473">
    <property type="component" value="Unassembled WGS sequence"/>
</dbReference>
<reference evidence="3" key="1">
    <citation type="journal article" date="2023" name="Mol. Phylogenet. Evol.">
        <title>Genome-scale phylogeny and comparative genomics of the fungal order Sordariales.</title>
        <authorList>
            <person name="Hensen N."/>
            <person name="Bonometti L."/>
            <person name="Westerberg I."/>
            <person name="Brannstrom I.O."/>
            <person name="Guillou S."/>
            <person name="Cros-Aarteil S."/>
            <person name="Calhoun S."/>
            <person name="Haridas S."/>
            <person name="Kuo A."/>
            <person name="Mondo S."/>
            <person name="Pangilinan J."/>
            <person name="Riley R."/>
            <person name="LaButti K."/>
            <person name="Andreopoulos B."/>
            <person name="Lipzen A."/>
            <person name="Chen C."/>
            <person name="Yan M."/>
            <person name="Daum C."/>
            <person name="Ng V."/>
            <person name="Clum A."/>
            <person name="Steindorff A."/>
            <person name="Ohm R.A."/>
            <person name="Martin F."/>
            <person name="Silar P."/>
            <person name="Natvig D.O."/>
            <person name="Lalanne C."/>
            <person name="Gautier V."/>
            <person name="Ament-Velasquez S.L."/>
            <person name="Kruys A."/>
            <person name="Hutchinson M.I."/>
            <person name="Powell A.J."/>
            <person name="Barry K."/>
            <person name="Miller A.N."/>
            <person name="Grigoriev I.V."/>
            <person name="Debuchy R."/>
            <person name="Gladieux P."/>
            <person name="Hiltunen Thoren M."/>
            <person name="Johannesson H."/>
        </authorList>
    </citation>
    <scope>NUCLEOTIDE SEQUENCE [LARGE SCALE GENOMIC DNA]</scope>
    <source>
        <strain evidence="3">CBS 340.73</strain>
    </source>
</reference>
<comment type="caution">
    <text evidence="2">The sequence shown here is derived from an EMBL/GenBank/DDBJ whole genome shotgun (WGS) entry which is preliminary data.</text>
</comment>
<evidence type="ECO:0000256" key="1">
    <source>
        <dbReference type="SAM" id="MobiDB-lite"/>
    </source>
</evidence>
<dbReference type="EMBL" id="MU853808">
    <property type="protein sequence ID" value="KAK3939607.1"/>
    <property type="molecule type" value="Genomic_DNA"/>
</dbReference>
<feature type="region of interest" description="Disordered" evidence="1">
    <location>
        <begin position="376"/>
        <end position="401"/>
    </location>
</feature>
<keyword evidence="3" id="KW-1185">Reference proteome</keyword>
<accession>A0AAN6N5K3</accession>
<evidence type="ECO:0008006" key="4">
    <source>
        <dbReference type="Google" id="ProtNLM"/>
    </source>
</evidence>
<feature type="compositionally biased region" description="Polar residues" evidence="1">
    <location>
        <begin position="388"/>
        <end position="400"/>
    </location>
</feature>
<gene>
    <name evidence="2" type="ORF">QBC46DRAFT_409020</name>
</gene>
<sequence>MSSLRMSAELMPKPAVQCACLTANPGVDPLVARMLHNLHCSPLTGLLEELLVVIMKYVDPVGMQCLRRTSRHFLRLYEGRECDKCYSTASRLLPGLTQPSLFVFCPWPSSDWRCNVWDTVREHLKVALIKDIDAVGYCPDCTAVRRNKRDFNMARLKLTDKWLHCSGCKQDHPLFLFSPTQRDASDDVRICIGREGLVRLCDHKIITWECLEDFVGGMRPLQSKLPVTSLGYIKALFHDCDHPTHYSHDECPVQNWGPACELMAWGGEEDVILNFYWSGHLPLPSTSSQLYTPAQLEAQLGVFRAGCAEHMCPEFPPGRLQEMRVFDPNRCNCLTLPGMKQLPADFSYQLTPTDTIETFSSCRSHPQHALASLRAEGAGWRGQETHSHSTGQTKTGSTVQIEECPTDPRCLSVAYERKITIIPQNPDPYKKRAHTGYDELVSGA</sequence>
<evidence type="ECO:0000313" key="2">
    <source>
        <dbReference type="EMBL" id="KAK3939607.1"/>
    </source>
</evidence>
<proteinExistence type="predicted"/>